<feature type="compositionally biased region" description="Polar residues" evidence="4">
    <location>
        <begin position="12"/>
        <end position="27"/>
    </location>
</feature>
<evidence type="ECO:0008006" key="7">
    <source>
        <dbReference type="Google" id="ProtNLM"/>
    </source>
</evidence>
<gene>
    <name evidence="5" type="ORF">CSSPJE1EN1_LOCUS2784</name>
</gene>
<evidence type="ECO:0000313" key="5">
    <source>
        <dbReference type="EMBL" id="CAK9257306.1"/>
    </source>
</evidence>
<dbReference type="CDD" id="cd06558">
    <property type="entry name" value="crotonase-like"/>
    <property type="match status" value="1"/>
</dbReference>
<evidence type="ECO:0000256" key="2">
    <source>
        <dbReference type="ARBA" id="ARBA00023239"/>
    </source>
</evidence>
<evidence type="ECO:0000313" key="6">
    <source>
        <dbReference type="Proteomes" id="UP001497444"/>
    </source>
</evidence>
<dbReference type="InterPro" id="IPR029045">
    <property type="entry name" value="ClpP/crotonase-like_dom_sf"/>
</dbReference>
<dbReference type="Proteomes" id="UP001497444">
    <property type="component" value="Chromosome 10"/>
</dbReference>
<feature type="region of interest" description="Disordered" evidence="4">
    <location>
        <begin position="56"/>
        <end position="75"/>
    </location>
</feature>
<dbReference type="Pfam" id="PF00378">
    <property type="entry name" value="ECH_1"/>
    <property type="match status" value="1"/>
</dbReference>
<keyword evidence="2" id="KW-0456">Lyase</keyword>
<accession>A0ABP0VU11</accession>
<comment type="catalytic activity">
    <reaction evidence="1">
        <text>2-succinylbenzoyl-CoA + H(+) = 1,4-dihydroxy-2-naphthoyl-CoA + H2O</text>
        <dbReference type="Rhea" id="RHEA:26562"/>
        <dbReference type="ChEBI" id="CHEBI:15377"/>
        <dbReference type="ChEBI" id="CHEBI:15378"/>
        <dbReference type="ChEBI" id="CHEBI:57364"/>
        <dbReference type="ChEBI" id="CHEBI:58897"/>
        <dbReference type="EC" id="4.1.3.36"/>
    </reaction>
</comment>
<dbReference type="InterPro" id="IPR018376">
    <property type="entry name" value="Enoyl-CoA_hyd/isom_CS"/>
</dbReference>
<feature type="compositionally biased region" description="Basic and acidic residues" evidence="4">
    <location>
        <begin position="62"/>
        <end position="75"/>
    </location>
</feature>
<dbReference type="HAMAP" id="MF_01934">
    <property type="entry name" value="MenB"/>
    <property type="match status" value="1"/>
</dbReference>
<proteinExistence type="inferred from homology"/>
<organism evidence="5 6">
    <name type="scientific">Sphagnum jensenii</name>
    <dbReference type="NCBI Taxonomy" id="128206"/>
    <lineage>
        <taxon>Eukaryota</taxon>
        <taxon>Viridiplantae</taxon>
        <taxon>Streptophyta</taxon>
        <taxon>Embryophyta</taxon>
        <taxon>Bryophyta</taxon>
        <taxon>Sphagnophytina</taxon>
        <taxon>Sphagnopsida</taxon>
        <taxon>Sphagnales</taxon>
        <taxon>Sphagnaceae</taxon>
        <taxon>Sphagnum</taxon>
    </lineage>
</organism>
<name>A0ABP0VU11_9BRYO</name>
<dbReference type="EMBL" id="OZ020105">
    <property type="protein sequence ID" value="CAK9257306.1"/>
    <property type="molecule type" value="Genomic_DNA"/>
</dbReference>
<reference evidence="5" key="1">
    <citation type="submission" date="2024-02" db="EMBL/GenBank/DDBJ databases">
        <authorList>
            <consortium name="ELIXIR-Norway"/>
            <consortium name="Elixir Norway"/>
        </authorList>
    </citation>
    <scope>NUCLEOTIDE SEQUENCE</scope>
</reference>
<evidence type="ECO:0000256" key="3">
    <source>
        <dbReference type="RuleBase" id="RU003707"/>
    </source>
</evidence>
<dbReference type="NCBIfam" id="TIGR01929">
    <property type="entry name" value="menB"/>
    <property type="match status" value="1"/>
</dbReference>
<dbReference type="NCBIfam" id="NF005637">
    <property type="entry name" value="PRK07396.1"/>
    <property type="match status" value="1"/>
</dbReference>
<feature type="region of interest" description="Disordered" evidence="4">
    <location>
        <begin position="1"/>
        <end position="27"/>
    </location>
</feature>
<dbReference type="PROSITE" id="PS00166">
    <property type="entry name" value="ENOYL_COA_HYDRATASE"/>
    <property type="match status" value="1"/>
</dbReference>
<evidence type="ECO:0000256" key="1">
    <source>
        <dbReference type="ARBA" id="ARBA00000177"/>
    </source>
</evidence>
<dbReference type="PANTHER" id="PTHR43113">
    <property type="entry name" value="NUCLEOSIDE-DIPHOSPHATE-SUGAR EPIMERASE"/>
    <property type="match status" value="1"/>
</dbReference>
<dbReference type="InterPro" id="IPR001753">
    <property type="entry name" value="Enoyl-CoA_hydra/iso"/>
</dbReference>
<keyword evidence="6" id="KW-1185">Reference proteome</keyword>
<dbReference type="Gene3D" id="1.10.12.10">
    <property type="entry name" value="Lyase 2-enoyl-coa Hydratase, Chain A, domain 2"/>
    <property type="match status" value="1"/>
</dbReference>
<dbReference type="InterPro" id="IPR010198">
    <property type="entry name" value="DHNA-CoA_synthase_MenB"/>
</dbReference>
<dbReference type="PANTHER" id="PTHR43113:SF1">
    <property type="entry name" value="1,4-DIHYDROXY-2-NAPHTHOYL-COA SYNTHASE, PEROXISOMAL"/>
    <property type="match status" value="1"/>
</dbReference>
<dbReference type="Gene3D" id="3.90.226.10">
    <property type="entry name" value="2-enoyl-CoA Hydratase, Chain A, domain 1"/>
    <property type="match status" value="1"/>
</dbReference>
<sequence>MEGIPKEPMPSTLVQNTTSHNGSSSYCQKQQQLPCSKQLLPVSDQQQIHVELCSCSSSGSETSERRRPSNKYERLHGSVSRELPVWTQPAMLSGPPFEDILYEKAQDEAIAKITINRPERRNAFRPLTVMELKRAFDYARDDPEVGVVIFTGKGTEAFCSGGDQAVRGKHGYVGSDNIGRLNILDVQVQIRRLPKPVIAMVAGYAVGGGHVLHMVCDLTIAADNAVFGQTGPKVGSFDAGYGCSMMARLIGQKRAREMWFLARFYSAQEAMNMGLINTVVPLEKLEEETVVWCRKILQNSPMAIRLLKSALNAVEDGHAGLQELAGNATLLFYGSDEAIEGKTAYLEGRKPDFSKFPRLP</sequence>
<comment type="similarity">
    <text evidence="3">Belongs to the enoyl-CoA hydratase/isomerase family.</text>
</comment>
<dbReference type="SUPFAM" id="SSF52096">
    <property type="entry name" value="ClpP/crotonase"/>
    <property type="match status" value="1"/>
</dbReference>
<protein>
    <recommendedName>
        <fullName evidence="7">Naphthoate synthase</fullName>
    </recommendedName>
</protein>
<evidence type="ECO:0000256" key="4">
    <source>
        <dbReference type="SAM" id="MobiDB-lite"/>
    </source>
</evidence>
<dbReference type="InterPro" id="IPR014748">
    <property type="entry name" value="Enoyl-CoA_hydra_C"/>
</dbReference>